<dbReference type="SUPFAM" id="SSF159594">
    <property type="entry name" value="XCC0632-like"/>
    <property type="match status" value="1"/>
</dbReference>
<proteinExistence type="predicted"/>
<evidence type="ECO:0000313" key="3">
    <source>
        <dbReference type="EMBL" id="QQQ20159.1"/>
    </source>
</evidence>
<feature type="domain" description="ABC-type transport auxiliary lipoprotein component" evidence="2">
    <location>
        <begin position="39"/>
        <end position="190"/>
    </location>
</feature>
<keyword evidence="4" id="KW-1185">Reference proteome</keyword>
<sequence length="200" mass="21302">MIRSAAVLAAAGLMSACALLSSPDPIQMYRFGVAAQALPADPIASPVQVTLRRVEFPESARGDRLLGITGTEAAYIGGARWVSPAADLYSESLEVAFAGQARRVRLIGPRELTRGDSSLDIDVRTFETRYDSPGGVPSVVIAARTRLMALPERTVEAERTFTVVQPARANTISAIVEAYDLASRDLNGQIVAWTDQAAGN</sequence>
<feature type="chain" id="PRO_5046208620" evidence="1">
    <location>
        <begin position="21"/>
        <end position="200"/>
    </location>
</feature>
<dbReference type="Gene3D" id="3.40.50.10610">
    <property type="entry name" value="ABC-type transport auxiliary lipoprotein component"/>
    <property type="match status" value="1"/>
</dbReference>
<dbReference type="InterPro" id="IPR005586">
    <property type="entry name" value="ABC_trans_aux"/>
</dbReference>
<feature type="signal peptide" evidence="1">
    <location>
        <begin position="1"/>
        <end position="20"/>
    </location>
</feature>
<evidence type="ECO:0000313" key="4">
    <source>
        <dbReference type="Proteomes" id="UP000595448"/>
    </source>
</evidence>
<keyword evidence="1" id="KW-0732">Signal</keyword>
<name>A0ABX7BVP2_9CAUL</name>
<organism evidence="3 4">
    <name type="scientific">Brevundimonas vitisensis</name>
    <dbReference type="NCBI Taxonomy" id="2800818"/>
    <lineage>
        <taxon>Bacteria</taxon>
        <taxon>Pseudomonadati</taxon>
        <taxon>Pseudomonadota</taxon>
        <taxon>Alphaproteobacteria</taxon>
        <taxon>Caulobacterales</taxon>
        <taxon>Caulobacteraceae</taxon>
        <taxon>Brevundimonas</taxon>
    </lineage>
</organism>
<gene>
    <name evidence="3" type="ORF">JIP62_14585</name>
</gene>
<evidence type="ECO:0000259" key="2">
    <source>
        <dbReference type="Pfam" id="PF03886"/>
    </source>
</evidence>
<protein>
    <submittedName>
        <fullName evidence="3">Membrane integrity-associated transporter subunit PqiC</fullName>
    </submittedName>
</protein>
<dbReference type="EMBL" id="CP067977">
    <property type="protein sequence ID" value="QQQ20159.1"/>
    <property type="molecule type" value="Genomic_DNA"/>
</dbReference>
<reference evidence="3 4" key="1">
    <citation type="submission" date="2021-01" db="EMBL/GenBank/DDBJ databases">
        <title>Brevundimonas vitis sp. nov., an bacterium isolated from grape (Vitis vinifera).</title>
        <authorList>
            <person name="Jiang L."/>
            <person name="Lee J."/>
        </authorList>
    </citation>
    <scope>NUCLEOTIDE SEQUENCE [LARGE SCALE GENOMIC DNA]</scope>
    <source>
        <strain evidence="3 4">GRTSA-9</strain>
    </source>
</reference>
<dbReference type="Pfam" id="PF03886">
    <property type="entry name" value="ABC_trans_aux"/>
    <property type="match status" value="1"/>
</dbReference>
<dbReference type="PROSITE" id="PS51257">
    <property type="entry name" value="PROKAR_LIPOPROTEIN"/>
    <property type="match status" value="1"/>
</dbReference>
<evidence type="ECO:0000256" key="1">
    <source>
        <dbReference type="SAM" id="SignalP"/>
    </source>
</evidence>
<dbReference type="Proteomes" id="UP000595448">
    <property type="component" value="Chromosome"/>
</dbReference>
<accession>A0ABX7BVP2</accession>